<proteinExistence type="predicted"/>
<organism evidence="2 3">
    <name type="scientific">Eschrichtius robustus</name>
    <name type="common">California gray whale</name>
    <name type="synonym">Eschrichtius gibbosus</name>
    <dbReference type="NCBI Taxonomy" id="9764"/>
    <lineage>
        <taxon>Eukaryota</taxon>
        <taxon>Metazoa</taxon>
        <taxon>Chordata</taxon>
        <taxon>Craniata</taxon>
        <taxon>Vertebrata</taxon>
        <taxon>Euteleostomi</taxon>
        <taxon>Mammalia</taxon>
        <taxon>Eutheria</taxon>
        <taxon>Laurasiatheria</taxon>
        <taxon>Artiodactyla</taxon>
        <taxon>Whippomorpha</taxon>
        <taxon>Cetacea</taxon>
        <taxon>Mysticeti</taxon>
        <taxon>Eschrichtiidae</taxon>
        <taxon>Eschrichtius</taxon>
    </lineage>
</organism>
<feature type="compositionally biased region" description="Basic residues" evidence="1">
    <location>
        <begin position="7"/>
        <end position="16"/>
    </location>
</feature>
<sequence>MPDHRGGPRRLHPRRARGAEPDGAAGLRGGRDRLRLHPHRAGPDGGRQVVQEQRRGCLRLRPHADRAGGAAVRRQCRQCHVGGREGRPGAEGGAALRGDPAGLCAELHVQVPE</sequence>
<name>A0AB34HQ62_ESCRO</name>
<accession>A0AB34HQ62</accession>
<comment type="caution">
    <text evidence="2">The sequence shown here is derived from an EMBL/GenBank/DDBJ whole genome shotgun (WGS) entry which is preliminary data.</text>
</comment>
<keyword evidence="3" id="KW-1185">Reference proteome</keyword>
<evidence type="ECO:0000313" key="2">
    <source>
        <dbReference type="EMBL" id="KAJ8793599.1"/>
    </source>
</evidence>
<protein>
    <submittedName>
        <fullName evidence="2">Uncharacterized protein</fullName>
    </submittedName>
</protein>
<dbReference type="AlphaFoldDB" id="A0AB34HQ62"/>
<dbReference type="EMBL" id="JAIQCJ010000963">
    <property type="protein sequence ID" value="KAJ8793599.1"/>
    <property type="molecule type" value="Genomic_DNA"/>
</dbReference>
<evidence type="ECO:0000256" key="1">
    <source>
        <dbReference type="SAM" id="MobiDB-lite"/>
    </source>
</evidence>
<feature type="region of interest" description="Disordered" evidence="1">
    <location>
        <begin position="1"/>
        <end position="49"/>
    </location>
</feature>
<dbReference type="Proteomes" id="UP001159641">
    <property type="component" value="Unassembled WGS sequence"/>
</dbReference>
<reference evidence="2 3" key="1">
    <citation type="submission" date="2022-11" db="EMBL/GenBank/DDBJ databases">
        <title>Whole genome sequence of Eschrichtius robustus ER-17-0199.</title>
        <authorList>
            <person name="Bruniche-Olsen A."/>
            <person name="Black A.N."/>
            <person name="Fields C.J."/>
            <person name="Walden K."/>
            <person name="Dewoody J.A."/>
        </authorList>
    </citation>
    <scope>NUCLEOTIDE SEQUENCE [LARGE SCALE GENOMIC DNA]</scope>
    <source>
        <strain evidence="2">ER-17-0199</strain>
        <tissue evidence="2">Blubber</tissue>
    </source>
</reference>
<evidence type="ECO:0000313" key="3">
    <source>
        <dbReference type="Proteomes" id="UP001159641"/>
    </source>
</evidence>
<gene>
    <name evidence="2" type="ORF">J1605_003607</name>
</gene>